<dbReference type="PANTHER" id="PTHR40043:SF1">
    <property type="entry name" value="UPF0719 INNER MEMBRANE PROTEIN YJFL"/>
    <property type="match status" value="1"/>
</dbReference>
<feature type="transmembrane region" description="Helical" evidence="7">
    <location>
        <begin position="132"/>
        <end position="153"/>
    </location>
</feature>
<feature type="transmembrane region" description="Helical" evidence="7">
    <location>
        <begin position="165"/>
        <end position="182"/>
    </location>
</feature>
<proteinExistence type="inferred from homology"/>
<evidence type="ECO:0000256" key="2">
    <source>
        <dbReference type="ARBA" id="ARBA00005779"/>
    </source>
</evidence>
<keyword evidence="3" id="KW-1003">Cell membrane</keyword>
<evidence type="ECO:0000256" key="6">
    <source>
        <dbReference type="ARBA" id="ARBA00023136"/>
    </source>
</evidence>
<dbReference type="InterPro" id="IPR007140">
    <property type="entry name" value="DUF350"/>
</dbReference>
<evidence type="ECO:0000313" key="9">
    <source>
        <dbReference type="Proteomes" id="UP001597297"/>
    </source>
</evidence>
<keyword evidence="6 7" id="KW-0472">Membrane</keyword>
<name>A0ABW5E2Y6_9BACT</name>
<evidence type="ECO:0000256" key="3">
    <source>
        <dbReference type="ARBA" id="ARBA00022475"/>
    </source>
</evidence>
<feature type="transmembrane region" description="Helical" evidence="7">
    <location>
        <begin position="20"/>
        <end position="36"/>
    </location>
</feature>
<evidence type="ECO:0000313" key="8">
    <source>
        <dbReference type="EMBL" id="MFD2276953.1"/>
    </source>
</evidence>
<keyword evidence="9" id="KW-1185">Reference proteome</keyword>
<gene>
    <name evidence="8" type="ORF">ACFSQZ_10775</name>
</gene>
<evidence type="ECO:0000256" key="5">
    <source>
        <dbReference type="ARBA" id="ARBA00022989"/>
    </source>
</evidence>
<feature type="transmembrane region" description="Helical" evidence="7">
    <location>
        <begin position="95"/>
        <end position="111"/>
    </location>
</feature>
<reference evidence="9" key="1">
    <citation type="journal article" date="2019" name="Int. J. Syst. Evol. Microbiol.">
        <title>The Global Catalogue of Microorganisms (GCM) 10K type strain sequencing project: providing services to taxonomists for standard genome sequencing and annotation.</title>
        <authorList>
            <consortium name="The Broad Institute Genomics Platform"/>
            <consortium name="The Broad Institute Genome Sequencing Center for Infectious Disease"/>
            <person name="Wu L."/>
            <person name="Ma J."/>
        </authorList>
    </citation>
    <scope>NUCLEOTIDE SEQUENCE [LARGE SCALE GENOMIC DNA]</scope>
    <source>
        <strain evidence="9">JCM 16545</strain>
    </source>
</reference>
<comment type="caution">
    <text evidence="8">The sequence shown here is derived from an EMBL/GenBank/DDBJ whole genome shotgun (WGS) entry which is preliminary data.</text>
</comment>
<feature type="transmembrane region" description="Helical" evidence="7">
    <location>
        <begin position="56"/>
        <end position="75"/>
    </location>
</feature>
<dbReference type="Pfam" id="PF03994">
    <property type="entry name" value="DUF350"/>
    <property type="match status" value="2"/>
</dbReference>
<feature type="transmembrane region" description="Helical" evidence="7">
    <location>
        <begin position="271"/>
        <end position="292"/>
    </location>
</feature>
<organism evidence="8 9">
    <name type="scientific">Rubritalea spongiae</name>
    <dbReference type="NCBI Taxonomy" id="430797"/>
    <lineage>
        <taxon>Bacteria</taxon>
        <taxon>Pseudomonadati</taxon>
        <taxon>Verrucomicrobiota</taxon>
        <taxon>Verrucomicrobiia</taxon>
        <taxon>Verrucomicrobiales</taxon>
        <taxon>Rubritaleaceae</taxon>
        <taxon>Rubritalea</taxon>
    </lineage>
</organism>
<keyword evidence="4 7" id="KW-0812">Transmembrane</keyword>
<feature type="transmembrane region" description="Helical" evidence="7">
    <location>
        <begin position="203"/>
        <end position="224"/>
    </location>
</feature>
<protein>
    <submittedName>
        <fullName evidence="8">DUF350 domain-containing protein</fullName>
    </submittedName>
</protein>
<comment type="similarity">
    <text evidence="2">Belongs to the UPF0719 family.</text>
</comment>
<evidence type="ECO:0000256" key="7">
    <source>
        <dbReference type="SAM" id="Phobius"/>
    </source>
</evidence>
<dbReference type="RefSeq" id="WP_377092890.1">
    <property type="nucleotide sequence ID" value="NZ_JBHSJM010000001.1"/>
</dbReference>
<feature type="transmembrane region" description="Helical" evidence="7">
    <location>
        <begin position="230"/>
        <end position="251"/>
    </location>
</feature>
<sequence length="293" mass="31614">MLDNFSDLAPVLELLDWRIILYLTLSLVILLIAKLVNQALSGYKLNEQITHIDNKAIALSFAGFVLAVGIILSGVLNSPSSTDTTTLVADLTNTAIWGAIGCAMLLLSRWFNDKCVLPQFSTKRELVTDKNVGVGAVQAAVYLTTALIIRASIAGEDIYTLPVEIGLSFLWFAISQTLIFAFSKLYSSFIDKTLHSQLEQDNAATGVAFGGALFSYGLLISFYITRFDGILGLLIWALVSAILLCITRLVVDKMLLPSCHLNKEIADDSNWGAALIEVATSVGAALIITGSFS</sequence>
<keyword evidence="5 7" id="KW-1133">Transmembrane helix</keyword>
<evidence type="ECO:0000256" key="1">
    <source>
        <dbReference type="ARBA" id="ARBA00004651"/>
    </source>
</evidence>
<accession>A0ABW5E2Y6</accession>
<evidence type="ECO:0000256" key="4">
    <source>
        <dbReference type="ARBA" id="ARBA00022692"/>
    </source>
</evidence>
<dbReference type="PANTHER" id="PTHR40043">
    <property type="entry name" value="UPF0719 INNER MEMBRANE PROTEIN YJFL"/>
    <property type="match status" value="1"/>
</dbReference>
<dbReference type="Proteomes" id="UP001597297">
    <property type="component" value="Unassembled WGS sequence"/>
</dbReference>
<dbReference type="EMBL" id="JBHUJC010000034">
    <property type="protein sequence ID" value="MFD2276953.1"/>
    <property type="molecule type" value="Genomic_DNA"/>
</dbReference>
<comment type="subcellular location">
    <subcellularLocation>
        <location evidence="1">Cell membrane</location>
        <topology evidence="1">Multi-pass membrane protein</topology>
    </subcellularLocation>
</comment>